<comment type="caution">
    <text evidence="2">The sequence shown here is derived from an EMBL/GenBank/DDBJ whole genome shotgun (WGS) entry which is preliminary data.</text>
</comment>
<feature type="region of interest" description="Disordered" evidence="1">
    <location>
        <begin position="339"/>
        <end position="392"/>
    </location>
</feature>
<dbReference type="EMBL" id="BCSX01000054">
    <property type="protein sequence ID" value="GAS92372.1"/>
    <property type="molecule type" value="Genomic_DNA"/>
</dbReference>
<sequence>MCVRKAENAVFARQRAAPPMRELLEVVHDPDVAFNPFYGPAPEHDCPCGSGLQAQHCHRATDDTWVAERPPALITGPRTEYGNPGCYARSSQDCDEQLTREHWISDDLLERVSNDKKVIAVEGAAWQGKTPKRKTIGINSMSSKILCSRHNRALSPLDKVAAEFFTHLRDDLLDMNWHTGMPPHFPNGFTLISGPYFELWLLKVLWGAIESGALTVNGHVAYRFRLGVTTATLTEILWRGAQWPKHRGMYVMLDRDADYWIKGNSVRVRPANVESEILGGYIQIGGFEYNISFESPPVRKIYRPAAISFQRRGFNNCWKMAAFAWPELGHEMVNAFSQRAPGEDPSVPPTRRAASLRDKIMPGSVNVTSGATPEQRTVEPNQEEARFTGDQR</sequence>
<evidence type="ECO:0000256" key="1">
    <source>
        <dbReference type="SAM" id="MobiDB-lite"/>
    </source>
</evidence>
<feature type="compositionally biased region" description="Polar residues" evidence="1">
    <location>
        <begin position="365"/>
        <end position="380"/>
    </location>
</feature>
<organism evidence="2 3">
    <name type="scientific">Mycolicibacterium brisbanense</name>
    <dbReference type="NCBI Taxonomy" id="146020"/>
    <lineage>
        <taxon>Bacteria</taxon>
        <taxon>Bacillati</taxon>
        <taxon>Actinomycetota</taxon>
        <taxon>Actinomycetes</taxon>
        <taxon>Mycobacteriales</taxon>
        <taxon>Mycobacteriaceae</taxon>
        <taxon>Mycolicibacterium</taxon>
    </lineage>
</organism>
<gene>
    <name evidence="2" type="ORF">RMCB_6468</name>
</gene>
<feature type="compositionally biased region" description="Basic and acidic residues" evidence="1">
    <location>
        <begin position="383"/>
        <end position="392"/>
    </location>
</feature>
<dbReference type="RefSeq" id="WP_234792322.1">
    <property type="nucleotide sequence ID" value="NZ_BCSX01000054.1"/>
</dbReference>
<dbReference type="AlphaFoldDB" id="A0A117I7X3"/>
<reference evidence="3" key="2">
    <citation type="submission" date="2016-02" db="EMBL/GenBank/DDBJ databases">
        <title>Draft genome sequence of five rapidly growing Mycobacterium species.</title>
        <authorList>
            <person name="Katahira K."/>
            <person name="Gotou Y."/>
            <person name="Iida K."/>
            <person name="Ogura Y."/>
            <person name="Hayashi T."/>
        </authorList>
    </citation>
    <scope>NUCLEOTIDE SEQUENCE [LARGE SCALE GENOMIC DNA]</scope>
    <source>
        <strain evidence="3">JCM15654</strain>
    </source>
</reference>
<dbReference type="STRING" id="146020.RMCB_6468"/>
<evidence type="ECO:0000313" key="3">
    <source>
        <dbReference type="Proteomes" id="UP000069620"/>
    </source>
</evidence>
<accession>A0A117I7X3</accession>
<reference evidence="3" key="1">
    <citation type="journal article" date="2016" name="Genome Announc.">
        <title>Draft Genome Sequences of Five Rapidly Growing Mycobacterium Species, M. thermoresistibile, M. fortuitum subsp. acetamidolyticum, M. canariasense, M. brisbanense, and M. novocastrense.</title>
        <authorList>
            <person name="Katahira K."/>
            <person name="Ogura Y."/>
            <person name="Gotoh Y."/>
            <person name="Hayashi T."/>
        </authorList>
    </citation>
    <scope>NUCLEOTIDE SEQUENCE [LARGE SCALE GENOMIC DNA]</scope>
    <source>
        <strain evidence="3">JCM15654</strain>
    </source>
</reference>
<dbReference type="Proteomes" id="UP000069620">
    <property type="component" value="Unassembled WGS sequence"/>
</dbReference>
<keyword evidence="3" id="KW-1185">Reference proteome</keyword>
<evidence type="ECO:0000313" key="2">
    <source>
        <dbReference type="EMBL" id="GAS92372.1"/>
    </source>
</evidence>
<proteinExistence type="predicted"/>
<name>A0A117I7X3_9MYCO</name>
<protein>
    <submittedName>
        <fullName evidence="2">Uncharacterized protein</fullName>
    </submittedName>
</protein>